<evidence type="ECO:0000256" key="4">
    <source>
        <dbReference type="ARBA" id="ARBA00022692"/>
    </source>
</evidence>
<evidence type="ECO:0000256" key="5">
    <source>
        <dbReference type="ARBA" id="ARBA00022989"/>
    </source>
</evidence>
<evidence type="ECO:0000256" key="7">
    <source>
        <dbReference type="SAM" id="Phobius"/>
    </source>
</evidence>
<accession>A0A226EK18</accession>
<feature type="transmembrane region" description="Helical" evidence="7">
    <location>
        <begin position="222"/>
        <end position="249"/>
    </location>
</feature>
<dbReference type="PANTHER" id="PTHR13353">
    <property type="entry name" value="TRANSMEMBRANE PROTEIN 19"/>
    <property type="match status" value="1"/>
</dbReference>
<evidence type="ECO:0000256" key="1">
    <source>
        <dbReference type="ARBA" id="ARBA00004141"/>
    </source>
</evidence>
<keyword evidence="5 7" id="KW-1133">Transmembrane helix</keyword>
<evidence type="ECO:0000313" key="9">
    <source>
        <dbReference type="Proteomes" id="UP000198287"/>
    </source>
</evidence>
<comment type="caution">
    <text evidence="8">The sequence shown here is derived from an EMBL/GenBank/DDBJ whole genome shotgun (WGS) entry which is preliminary data.</text>
</comment>
<sequence>MKLEELQLGRKVGPSILPIIIGAAVFSISTLIWIVNYFFPIITTASVTGDHDVTPGRWFVAFLVPVVFTAYGIRKKSLSKSGAVCALFVGFFLTISSYCFMMSLIVFFLTSSRATKFRSSRKRRFEEDFKEGGQRNWIQVICNGGMATQLAILYLVDIGWGEKPIDFVLDHRASWLGTAVLGSLACANGDTWASELGTVIQTTTPRLITTFKKVPTGTNGGITLGGLIMSALGGCAVGLGYYMTTIFVVDSAILERSPPQWPLLIIGTIGGLLGSVIDSVLGATLQYSGKDSKGVIHEIPGPNITHISGVSLFDNHGVNLISGILTALILPKIAMLTWGCLR</sequence>
<reference evidence="8 9" key="1">
    <citation type="submission" date="2015-12" db="EMBL/GenBank/DDBJ databases">
        <title>The genome of Folsomia candida.</title>
        <authorList>
            <person name="Faddeeva A."/>
            <person name="Derks M.F."/>
            <person name="Anvar Y."/>
            <person name="Smit S."/>
            <person name="Van Straalen N."/>
            <person name="Roelofs D."/>
        </authorList>
    </citation>
    <scope>NUCLEOTIDE SEQUENCE [LARGE SCALE GENOMIC DNA]</scope>
    <source>
        <strain evidence="8 9">VU population</strain>
        <tissue evidence="8">Whole body</tissue>
    </source>
</reference>
<protein>
    <recommendedName>
        <fullName evidence="3">Transmembrane protein 19</fullName>
    </recommendedName>
</protein>
<dbReference type="PANTHER" id="PTHR13353:SF5">
    <property type="entry name" value="TRANSMEMBRANE PROTEIN 19"/>
    <property type="match status" value="1"/>
</dbReference>
<keyword evidence="4 7" id="KW-0812">Transmembrane</keyword>
<dbReference type="GO" id="GO:0016020">
    <property type="term" value="C:membrane"/>
    <property type="evidence" value="ECO:0007669"/>
    <property type="project" value="UniProtKB-SubCell"/>
</dbReference>
<dbReference type="EMBL" id="LNIX01000003">
    <property type="protein sequence ID" value="OXA57457.1"/>
    <property type="molecule type" value="Genomic_DNA"/>
</dbReference>
<feature type="transmembrane region" description="Helical" evidence="7">
    <location>
        <begin position="261"/>
        <end position="285"/>
    </location>
</feature>
<dbReference type="AlphaFoldDB" id="A0A226EK18"/>
<keyword evidence="9" id="KW-1185">Reference proteome</keyword>
<organism evidence="8 9">
    <name type="scientific">Folsomia candida</name>
    <name type="common">Springtail</name>
    <dbReference type="NCBI Taxonomy" id="158441"/>
    <lineage>
        <taxon>Eukaryota</taxon>
        <taxon>Metazoa</taxon>
        <taxon>Ecdysozoa</taxon>
        <taxon>Arthropoda</taxon>
        <taxon>Hexapoda</taxon>
        <taxon>Collembola</taxon>
        <taxon>Entomobryomorpha</taxon>
        <taxon>Isotomoidea</taxon>
        <taxon>Isotomidae</taxon>
        <taxon>Proisotominae</taxon>
        <taxon>Folsomia</taxon>
    </lineage>
</organism>
<dbReference type="InterPro" id="IPR002794">
    <property type="entry name" value="DUF92_TMEM19"/>
</dbReference>
<proteinExistence type="inferred from homology"/>
<feature type="transmembrane region" description="Helical" evidence="7">
    <location>
        <begin position="12"/>
        <end position="35"/>
    </location>
</feature>
<gene>
    <name evidence="8" type="ORF">Fcan01_07829</name>
</gene>
<dbReference type="Proteomes" id="UP000198287">
    <property type="component" value="Unassembled WGS sequence"/>
</dbReference>
<feature type="transmembrane region" description="Helical" evidence="7">
    <location>
        <begin position="320"/>
        <end position="341"/>
    </location>
</feature>
<evidence type="ECO:0000256" key="6">
    <source>
        <dbReference type="ARBA" id="ARBA00023136"/>
    </source>
</evidence>
<dbReference type="Pfam" id="PF01940">
    <property type="entry name" value="DUF92"/>
    <property type="match status" value="1"/>
</dbReference>
<dbReference type="OrthoDB" id="30881at2759"/>
<evidence type="ECO:0000313" key="8">
    <source>
        <dbReference type="EMBL" id="OXA57457.1"/>
    </source>
</evidence>
<feature type="transmembrane region" description="Helical" evidence="7">
    <location>
        <begin position="85"/>
        <end position="109"/>
    </location>
</feature>
<feature type="transmembrane region" description="Helical" evidence="7">
    <location>
        <begin position="55"/>
        <end position="73"/>
    </location>
</feature>
<dbReference type="STRING" id="158441.A0A226EK18"/>
<dbReference type="OMA" id="MSSFACC"/>
<comment type="subcellular location">
    <subcellularLocation>
        <location evidence="1">Membrane</location>
        <topology evidence="1">Multi-pass membrane protein</topology>
    </subcellularLocation>
</comment>
<comment type="similarity">
    <text evidence="2">Belongs to the TMEM19 family.</text>
</comment>
<name>A0A226EK18_FOLCA</name>
<evidence type="ECO:0000256" key="2">
    <source>
        <dbReference type="ARBA" id="ARBA00009012"/>
    </source>
</evidence>
<evidence type="ECO:0000256" key="3">
    <source>
        <dbReference type="ARBA" id="ARBA00014258"/>
    </source>
</evidence>
<keyword evidence="6 7" id="KW-0472">Membrane</keyword>